<evidence type="ECO:0000256" key="5">
    <source>
        <dbReference type="ARBA" id="ARBA00022741"/>
    </source>
</evidence>
<dbReference type="InterPro" id="IPR005148">
    <property type="entry name" value="Arg-tRNA-synth_N"/>
</dbReference>
<reference evidence="14" key="1">
    <citation type="journal article" name="DNA Res.">
        <title>The physiological potential of anammox bacteria as revealed by their core genome structure.</title>
        <authorList>
            <person name="Okubo T."/>
            <person name="Toyoda A."/>
            <person name="Fukuhara K."/>
            <person name="Uchiyama I."/>
            <person name="Harigaya Y."/>
            <person name="Kuroiwa M."/>
            <person name="Suzuki T."/>
            <person name="Murakami Y."/>
            <person name="Suwa Y."/>
            <person name="Takami H."/>
        </authorList>
    </citation>
    <scope>NUCLEOTIDE SEQUENCE</scope>
    <source>
        <strain evidence="14">317325-2</strain>
    </source>
</reference>
<dbReference type="Pfam" id="PF03485">
    <property type="entry name" value="Arg_tRNA_synt_N"/>
    <property type="match status" value="1"/>
</dbReference>
<evidence type="ECO:0000256" key="10">
    <source>
        <dbReference type="HAMAP-Rule" id="MF_00123"/>
    </source>
</evidence>
<dbReference type="GO" id="GO:0005737">
    <property type="term" value="C:cytoplasm"/>
    <property type="evidence" value="ECO:0007669"/>
    <property type="project" value="UniProtKB-SubCell"/>
</dbReference>
<evidence type="ECO:0000256" key="3">
    <source>
        <dbReference type="ARBA" id="ARBA00022490"/>
    </source>
</evidence>
<evidence type="ECO:0000256" key="6">
    <source>
        <dbReference type="ARBA" id="ARBA00022840"/>
    </source>
</evidence>
<dbReference type="EMBL" id="AP021858">
    <property type="protein sequence ID" value="BBO22686.1"/>
    <property type="molecule type" value="Genomic_DNA"/>
</dbReference>
<comment type="subunit">
    <text evidence="10">Monomer.</text>
</comment>
<dbReference type="FunFam" id="1.10.730.10:FF:000008">
    <property type="entry name" value="Arginine--tRNA ligase"/>
    <property type="match status" value="1"/>
</dbReference>
<dbReference type="SMART" id="SM01016">
    <property type="entry name" value="Arg_tRNA_synt_N"/>
    <property type="match status" value="1"/>
</dbReference>
<proteinExistence type="inferred from homology"/>
<feature type="region of interest" description="Disordered" evidence="11">
    <location>
        <begin position="357"/>
        <end position="407"/>
    </location>
</feature>
<evidence type="ECO:0000256" key="9">
    <source>
        <dbReference type="ARBA" id="ARBA00049339"/>
    </source>
</evidence>
<dbReference type="SUPFAM" id="SSF47323">
    <property type="entry name" value="Anticodon-binding domain of a subclass of class I aminoacyl-tRNA synthetases"/>
    <property type="match status" value="1"/>
</dbReference>
<evidence type="ECO:0000256" key="11">
    <source>
        <dbReference type="SAM" id="MobiDB-lite"/>
    </source>
</evidence>
<feature type="domain" description="DALR anticodon binding" evidence="12">
    <location>
        <begin position="622"/>
        <end position="744"/>
    </location>
</feature>
<dbReference type="InterPro" id="IPR008909">
    <property type="entry name" value="DALR_anticod-bd"/>
</dbReference>
<dbReference type="AlphaFoldDB" id="A0A809S2I1"/>
<dbReference type="Gene3D" id="1.10.730.10">
    <property type="entry name" value="Isoleucyl-tRNA Synthetase, Domain 1"/>
    <property type="match status" value="1"/>
</dbReference>
<evidence type="ECO:0000256" key="4">
    <source>
        <dbReference type="ARBA" id="ARBA00022598"/>
    </source>
</evidence>
<evidence type="ECO:0000256" key="7">
    <source>
        <dbReference type="ARBA" id="ARBA00022917"/>
    </source>
</evidence>
<evidence type="ECO:0000256" key="1">
    <source>
        <dbReference type="ARBA" id="ARBA00004496"/>
    </source>
</evidence>
<comment type="similarity">
    <text evidence="2 10">Belongs to the class-I aminoacyl-tRNA synthetase family.</text>
</comment>
<evidence type="ECO:0000256" key="8">
    <source>
        <dbReference type="ARBA" id="ARBA00023146"/>
    </source>
</evidence>
<dbReference type="EC" id="6.1.1.19" evidence="10"/>
<keyword evidence="6 10" id="KW-0067">ATP-binding</keyword>
<dbReference type="SUPFAM" id="SSF55190">
    <property type="entry name" value="Arginyl-tRNA synthetase (ArgRS), N-terminal 'additional' domain"/>
    <property type="match status" value="1"/>
</dbReference>
<feature type="short sequence motif" description="'HIGH' region" evidence="10">
    <location>
        <begin position="146"/>
        <end position="156"/>
    </location>
</feature>
<dbReference type="GO" id="GO:0006420">
    <property type="term" value="P:arginyl-tRNA aminoacylation"/>
    <property type="evidence" value="ECO:0007669"/>
    <property type="project" value="UniProtKB-UniRule"/>
</dbReference>
<comment type="subcellular location">
    <subcellularLocation>
        <location evidence="1 10">Cytoplasm</location>
    </subcellularLocation>
</comment>
<evidence type="ECO:0000313" key="14">
    <source>
        <dbReference type="EMBL" id="BBO22686.1"/>
    </source>
</evidence>
<evidence type="ECO:0000256" key="2">
    <source>
        <dbReference type="ARBA" id="ARBA00005594"/>
    </source>
</evidence>
<dbReference type="PANTHER" id="PTHR11956:SF5">
    <property type="entry name" value="ARGININE--TRNA LIGASE, CYTOPLASMIC"/>
    <property type="match status" value="1"/>
</dbReference>
<accession>A0A809S2I1</accession>
<dbReference type="GO" id="GO:0005524">
    <property type="term" value="F:ATP binding"/>
    <property type="evidence" value="ECO:0007669"/>
    <property type="project" value="UniProtKB-UniRule"/>
</dbReference>
<dbReference type="SMART" id="SM00836">
    <property type="entry name" value="DALR_1"/>
    <property type="match status" value="1"/>
</dbReference>
<keyword evidence="3 10" id="KW-0963">Cytoplasm</keyword>
<dbReference type="InterPro" id="IPR014729">
    <property type="entry name" value="Rossmann-like_a/b/a_fold"/>
</dbReference>
<evidence type="ECO:0000259" key="13">
    <source>
        <dbReference type="SMART" id="SM01016"/>
    </source>
</evidence>
<keyword evidence="8 10" id="KW-0030">Aminoacyl-tRNA synthetase</keyword>
<organism evidence="14 15">
    <name type="scientific">Candidatus Nitrosymbiomonas proteolyticus</name>
    <dbReference type="NCBI Taxonomy" id="2608984"/>
    <lineage>
        <taxon>Bacteria</taxon>
        <taxon>Bacillati</taxon>
        <taxon>Armatimonadota</taxon>
        <taxon>Armatimonadota incertae sedis</taxon>
        <taxon>Candidatus Nitrosymbiomonas</taxon>
    </lineage>
</organism>
<evidence type="ECO:0000259" key="12">
    <source>
        <dbReference type="SMART" id="SM00836"/>
    </source>
</evidence>
<protein>
    <recommendedName>
        <fullName evidence="10">Arginine--tRNA ligase</fullName>
        <ecNumber evidence="10">6.1.1.19</ecNumber>
    </recommendedName>
    <alternativeName>
        <fullName evidence="10">Arginyl-tRNA synthetase</fullName>
        <shortName evidence="10">ArgRS</shortName>
    </alternativeName>
</protein>
<dbReference type="InterPro" id="IPR001278">
    <property type="entry name" value="Arg-tRNA-ligase"/>
</dbReference>
<evidence type="ECO:0000313" key="15">
    <source>
        <dbReference type="Proteomes" id="UP000662873"/>
    </source>
</evidence>
<sequence length="744" mass="81811">MHSQLLSARSAGYIRKALIRDFLESELRAAVERLIASGELPPGDYPTPTLSDAKDASHGDFSSQFALAAAKTAGLPPREIADRLAAQLPLGELLDSAEVAGPGFLNLRLRSVAIAKFVKEVLEKGDDLPRSLAEAPVRLNVEFVSVNPNGPITVGSGRGAAFGSTLCNVLEAAGHKVHREYYINDGTNSEQMRLFAESVRAILLGRSIPEGGYRGDYVAHIAERVNRQIDGVEKSIDRLKWRLSNMGTVVRQAYIESEQERITFETQRLLSALGPILHLRANSQSNEQIVERLGWELQVLAGNAAFNEQADDLAAFGVTFDTWFSEQYLHDSGKVQECIEALIAKGAADTEPYQLEVIKKKGEPDEVKRNEQPIEEDGDESPHIEQPDPKPSPPTPSPSSPGGEKGEGALATLWLRSTKFADDKDRVLRRKDGRWTYIASDVAYHKDKFNRGSAPGEKGSVAPADKLLTILGPDHHGYIGRLRAVVAALLEEQGEAAGGDATQPLSESEALLYRDPAERDACLAALEEARKKLEVVIFQIVRFVKDGKPAPMRKRDGNIYSLKDLMLEIGKNAAPAAKESEQLRIGKDVARFFYLMRSHDTHMDFDLDLAEKQSDENPVYYVQYAHARICSVLRKAEETGLGAPGPHDPFDPALLAEPKELALIKKVCDLPFEVRRCAEDYGVHRLTSYATELARAYHAFYDSCRVLQPENLPLTRARLALCQAAAIGLRSTLGLLGISAPERM</sequence>
<dbReference type="HAMAP" id="MF_00123">
    <property type="entry name" value="Arg_tRNA_synth"/>
    <property type="match status" value="1"/>
</dbReference>
<gene>
    <name evidence="10" type="primary">argS</name>
    <name evidence="14" type="ORF">NPRO_02810</name>
</gene>
<keyword evidence="7 10" id="KW-0648">Protein biosynthesis</keyword>
<dbReference type="InterPro" id="IPR009080">
    <property type="entry name" value="tRNAsynth_Ia_anticodon-bd"/>
</dbReference>
<dbReference type="GO" id="GO:0004814">
    <property type="term" value="F:arginine-tRNA ligase activity"/>
    <property type="evidence" value="ECO:0007669"/>
    <property type="project" value="UniProtKB-UniRule"/>
</dbReference>
<dbReference type="Gene3D" id="3.30.1360.70">
    <property type="entry name" value="Arginyl tRNA synthetase N-terminal domain"/>
    <property type="match status" value="1"/>
</dbReference>
<dbReference type="Pfam" id="PF05746">
    <property type="entry name" value="DALR_1"/>
    <property type="match status" value="1"/>
</dbReference>
<dbReference type="SUPFAM" id="SSF52374">
    <property type="entry name" value="Nucleotidylyl transferase"/>
    <property type="match status" value="2"/>
</dbReference>
<dbReference type="Proteomes" id="UP000662873">
    <property type="component" value="Chromosome"/>
</dbReference>
<feature type="compositionally biased region" description="Basic and acidic residues" evidence="11">
    <location>
        <begin position="357"/>
        <end position="372"/>
    </location>
</feature>
<dbReference type="Gene3D" id="3.40.50.620">
    <property type="entry name" value="HUPs"/>
    <property type="match status" value="1"/>
</dbReference>
<keyword evidence="5 10" id="KW-0547">Nucleotide-binding</keyword>
<keyword evidence="4 10" id="KW-0436">Ligase</keyword>
<comment type="catalytic activity">
    <reaction evidence="9 10">
        <text>tRNA(Arg) + L-arginine + ATP = L-arginyl-tRNA(Arg) + AMP + diphosphate</text>
        <dbReference type="Rhea" id="RHEA:20301"/>
        <dbReference type="Rhea" id="RHEA-COMP:9658"/>
        <dbReference type="Rhea" id="RHEA-COMP:9673"/>
        <dbReference type="ChEBI" id="CHEBI:30616"/>
        <dbReference type="ChEBI" id="CHEBI:32682"/>
        <dbReference type="ChEBI" id="CHEBI:33019"/>
        <dbReference type="ChEBI" id="CHEBI:78442"/>
        <dbReference type="ChEBI" id="CHEBI:78513"/>
        <dbReference type="ChEBI" id="CHEBI:456215"/>
        <dbReference type="EC" id="6.1.1.19"/>
    </reaction>
</comment>
<dbReference type="InterPro" id="IPR036695">
    <property type="entry name" value="Arg-tRNA-synth_N_sf"/>
</dbReference>
<feature type="compositionally biased region" description="Pro residues" evidence="11">
    <location>
        <begin position="389"/>
        <end position="399"/>
    </location>
</feature>
<feature type="domain" description="Arginyl tRNA synthetase N-terminal" evidence="13">
    <location>
        <begin position="21"/>
        <end position="109"/>
    </location>
</feature>
<dbReference type="PANTHER" id="PTHR11956">
    <property type="entry name" value="ARGINYL-TRNA SYNTHETASE"/>
    <property type="match status" value="1"/>
</dbReference>
<name>A0A809S2I1_9BACT</name>
<dbReference type="KEGG" id="npy:NPRO_02810"/>